<dbReference type="Pfam" id="PF00278">
    <property type="entry name" value="Orn_DAP_Arg_deC"/>
    <property type="match status" value="1"/>
</dbReference>
<dbReference type="InterPro" id="IPR000183">
    <property type="entry name" value="Orn/DAP/Arg_de-COase"/>
</dbReference>
<evidence type="ECO:0000256" key="4">
    <source>
        <dbReference type="RuleBase" id="RU003737"/>
    </source>
</evidence>
<dbReference type="PANTHER" id="PTHR43727:SF3">
    <property type="entry name" value="GROUP IV DECARBOXYLASE"/>
    <property type="match status" value="1"/>
</dbReference>
<evidence type="ECO:0000256" key="3">
    <source>
        <dbReference type="PIRSR" id="PIRSR600183-50"/>
    </source>
</evidence>
<evidence type="ECO:0000256" key="2">
    <source>
        <dbReference type="ARBA" id="ARBA00022898"/>
    </source>
</evidence>
<dbReference type="PRINTS" id="PR01179">
    <property type="entry name" value="ODADCRBXLASE"/>
</dbReference>
<feature type="domain" description="Orn/DAP/Arg decarboxylase 2 C-terminal" evidence="5">
    <location>
        <begin position="278"/>
        <end position="364"/>
    </location>
</feature>
<feature type="active site" description="Proton donor" evidence="3">
    <location>
        <position position="337"/>
    </location>
</feature>
<comment type="cofactor">
    <cofactor evidence="1 3">
        <name>pyridoxal 5'-phosphate</name>
        <dbReference type="ChEBI" id="CHEBI:597326"/>
    </cofactor>
</comment>
<dbReference type="InterPro" id="IPR022644">
    <property type="entry name" value="De-COase2_N"/>
</dbReference>
<dbReference type="EMBL" id="SORX01000004">
    <property type="protein sequence ID" value="TFE01709.1"/>
    <property type="molecule type" value="Genomic_DNA"/>
</dbReference>
<evidence type="ECO:0000313" key="7">
    <source>
        <dbReference type="EMBL" id="TFE01709.1"/>
    </source>
</evidence>
<dbReference type="GO" id="GO:0009089">
    <property type="term" value="P:lysine biosynthetic process via diaminopimelate"/>
    <property type="evidence" value="ECO:0007669"/>
    <property type="project" value="TreeGrafter"/>
</dbReference>
<dbReference type="PANTHER" id="PTHR43727">
    <property type="entry name" value="DIAMINOPIMELATE DECARBOXYLASE"/>
    <property type="match status" value="1"/>
</dbReference>
<dbReference type="InterPro" id="IPR009006">
    <property type="entry name" value="Ala_racemase/Decarboxylase_C"/>
</dbReference>
<sequence>MTKRESIFMDHDELKTPCYVIYQHKLHENLYAIYTELAKRWDGNVRLGYSFKTNNFPYILDYIKQEGFLAETVSDDEYHLAIQHGFQPDQVIYNGPQKTEQLLIEAINQNSIVNVDNLQDVELIEKNLHRINQNDPVIGLRVNVDLEALCPGETSAENGISRLGLSVESLEFRQAVERLKRAGFSIAGLHMHYSTKTRSVRVFRELSRQACQLIKEYELVDSISYIDIGGGFFKSSDPDVRPTPSEYAACITEELGKILNSSRVQVIIEPGASVIAASVEYVTRVINTRDVRGSRIVTMDGSSLDINPFMAKRMPVFYTSELSDTVEKEQIICGSTCIEGDRFADLHKHRQFKKGDLMIIQNAGAYTMVYNNYFINTPPYVYAKEEDRYYLLRDKVRTGLFVHNQEVR</sequence>
<evidence type="ECO:0000259" key="5">
    <source>
        <dbReference type="Pfam" id="PF00278"/>
    </source>
</evidence>
<reference evidence="7 8" key="1">
    <citation type="submission" date="2019-03" db="EMBL/GenBank/DDBJ databases">
        <authorList>
            <person name="Yang Y."/>
        </authorList>
    </citation>
    <scope>NUCLEOTIDE SEQUENCE [LARGE SCALE GENOMIC DNA]</scope>
    <source>
        <strain evidence="7 8">ASL-1</strain>
    </source>
</reference>
<dbReference type="Pfam" id="PF02784">
    <property type="entry name" value="Orn_Arg_deC_N"/>
    <property type="match status" value="1"/>
</dbReference>
<keyword evidence="2 3" id="KW-0663">Pyridoxal phosphate</keyword>
<feature type="domain" description="Orn/DAP/Arg decarboxylase 2 N-terminal" evidence="6">
    <location>
        <begin position="42"/>
        <end position="275"/>
    </location>
</feature>
<evidence type="ECO:0000259" key="6">
    <source>
        <dbReference type="Pfam" id="PF02784"/>
    </source>
</evidence>
<comment type="similarity">
    <text evidence="4">Belongs to the Orn/Lys/Arg decarboxylase class-II family.</text>
</comment>
<dbReference type="Gene3D" id="3.20.20.10">
    <property type="entry name" value="Alanine racemase"/>
    <property type="match status" value="1"/>
</dbReference>
<proteinExistence type="inferred from homology"/>
<accession>A0A4Y8LKI7</accession>
<dbReference type="OrthoDB" id="9802241at2"/>
<protein>
    <submittedName>
        <fullName evidence="7">Diaminopimelate decarboxylase</fullName>
    </submittedName>
</protein>
<dbReference type="InterPro" id="IPR029066">
    <property type="entry name" value="PLP-binding_barrel"/>
</dbReference>
<dbReference type="InterPro" id="IPR022643">
    <property type="entry name" value="De-COase2_C"/>
</dbReference>
<evidence type="ECO:0000313" key="8">
    <source>
        <dbReference type="Proteomes" id="UP000297776"/>
    </source>
</evidence>
<evidence type="ECO:0000256" key="1">
    <source>
        <dbReference type="ARBA" id="ARBA00001933"/>
    </source>
</evidence>
<dbReference type="Proteomes" id="UP000297776">
    <property type="component" value="Unassembled WGS sequence"/>
</dbReference>
<dbReference type="GO" id="GO:0008836">
    <property type="term" value="F:diaminopimelate decarboxylase activity"/>
    <property type="evidence" value="ECO:0007669"/>
    <property type="project" value="TreeGrafter"/>
</dbReference>
<comment type="caution">
    <text evidence="7">The sequence shown here is derived from an EMBL/GenBank/DDBJ whole genome shotgun (WGS) entry which is preliminary data.</text>
</comment>
<dbReference type="RefSeq" id="WP_134381424.1">
    <property type="nucleotide sequence ID" value="NZ_SORX01000004.1"/>
</dbReference>
<dbReference type="AlphaFoldDB" id="A0A4Y8LKI7"/>
<dbReference type="SUPFAM" id="SSF50621">
    <property type="entry name" value="Alanine racemase C-terminal domain-like"/>
    <property type="match status" value="1"/>
</dbReference>
<dbReference type="SUPFAM" id="SSF51419">
    <property type="entry name" value="PLP-binding barrel"/>
    <property type="match status" value="1"/>
</dbReference>
<gene>
    <name evidence="7" type="ORF">E2626_09070</name>
</gene>
<keyword evidence="8" id="KW-1185">Reference proteome</keyword>
<dbReference type="Gene3D" id="2.40.37.10">
    <property type="entry name" value="Lyase, Ornithine Decarboxylase, Chain A, domain 1"/>
    <property type="match status" value="1"/>
</dbReference>
<name>A0A4Y8LKI7_9BACL</name>
<feature type="modified residue" description="N6-(pyridoxal phosphate)lysine" evidence="3">
    <location>
        <position position="52"/>
    </location>
</feature>
<organism evidence="7 8">
    <name type="scientific">Jeotgalibacillus salarius</name>
    <dbReference type="NCBI Taxonomy" id="546023"/>
    <lineage>
        <taxon>Bacteria</taxon>
        <taxon>Bacillati</taxon>
        <taxon>Bacillota</taxon>
        <taxon>Bacilli</taxon>
        <taxon>Bacillales</taxon>
        <taxon>Caryophanaceae</taxon>
        <taxon>Jeotgalibacillus</taxon>
    </lineage>
</organism>